<dbReference type="Pfam" id="PF00823">
    <property type="entry name" value="PPE"/>
    <property type="match status" value="1"/>
</dbReference>
<gene>
    <name evidence="5" type="ORF">A5707_13660</name>
</gene>
<reference evidence="6" key="1">
    <citation type="submission" date="2016-06" db="EMBL/GenBank/DDBJ databases">
        <authorList>
            <person name="Sutton G."/>
            <person name="Brinkac L."/>
            <person name="Sanka R."/>
            <person name="Adams M."/>
            <person name="Lau E."/>
            <person name="Sam S."/>
            <person name="Sreng N."/>
            <person name="Him V."/>
            <person name="Kerleguer A."/>
            <person name="Cheng S."/>
        </authorList>
    </citation>
    <scope>NUCLEOTIDE SEQUENCE [LARGE SCALE GENOMIC DNA]</scope>
    <source>
        <strain evidence="6">E861</strain>
    </source>
</reference>
<dbReference type="InterPro" id="IPR038332">
    <property type="entry name" value="PPE_sf"/>
</dbReference>
<dbReference type="InterPro" id="IPR022171">
    <property type="entry name" value="PPE_C"/>
</dbReference>
<feature type="domain" description="PPE family C-terminal" evidence="4">
    <location>
        <begin position="297"/>
        <end position="378"/>
    </location>
</feature>
<evidence type="ECO:0000259" key="4">
    <source>
        <dbReference type="Pfam" id="PF12484"/>
    </source>
</evidence>
<comment type="caution">
    <text evidence="5">The sequence shown here is derived from an EMBL/GenBank/DDBJ whole genome shotgun (WGS) entry which is preliminary data.</text>
</comment>
<accession>A0A1A2ZQ36</accession>
<evidence type="ECO:0008006" key="7">
    <source>
        <dbReference type="Google" id="ProtNLM"/>
    </source>
</evidence>
<dbReference type="EMBL" id="LZKJ01000038">
    <property type="protein sequence ID" value="OBI51587.1"/>
    <property type="molecule type" value="Genomic_DNA"/>
</dbReference>
<feature type="region of interest" description="Disordered" evidence="2">
    <location>
        <begin position="359"/>
        <end position="383"/>
    </location>
</feature>
<evidence type="ECO:0000256" key="2">
    <source>
        <dbReference type="SAM" id="MobiDB-lite"/>
    </source>
</evidence>
<comment type="similarity">
    <text evidence="1">Belongs to the mycobacterial PPE family.</text>
</comment>
<sequence length="383" mass="36974">MFFDFGVLPPEINSGRMYAGPGPAPLLAAASAWDGVAAELHSTAASYGSVISGLTAGPWTGPAATSMSAAAAPYVTWLTATATQAEQTANQARAAAVAYEAAFAATVPPPVIAANRAQLMTLIATNILGQNTPAIAATEAHYAEMWAQDATAMHVYAGASAATWKFTPFVAPAQNTSPGAAAAQAAAVGNASAVSAGTNAQTVASMATTPTNTLGHLLSSSGSSLSLKDVLGYATMVPQNGSYLLSLGNSMNGLSKAFTGSTSAASGAAAAMAPALSSGTSGLSGLSGLGNAGSAVSAGLGRAGTIGPLSVPQTWAAAAPNIGAGTSALPGAGLGASSAAAGNPSMLGGMPMLANAARAGTPTGASPRFDMRPVVVPHSPAAG</sequence>
<dbReference type="OrthoDB" id="4710479at2"/>
<dbReference type="RefSeq" id="WP_065013051.1">
    <property type="nucleotide sequence ID" value="NZ_LZKJ01000038.1"/>
</dbReference>
<dbReference type="PANTHER" id="PTHR46766">
    <property type="entry name" value="GLUTAMINE-RICH PROTEIN 2"/>
    <property type="match status" value="1"/>
</dbReference>
<dbReference type="AlphaFoldDB" id="A0A1A2ZQ36"/>
<dbReference type="PANTHER" id="PTHR46766:SF1">
    <property type="entry name" value="GLUTAMINE-RICH PROTEIN 2"/>
    <property type="match status" value="1"/>
</dbReference>
<feature type="domain" description="PPE" evidence="3">
    <location>
        <begin position="4"/>
        <end position="166"/>
    </location>
</feature>
<dbReference type="Proteomes" id="UP000093592">
    <property type="component" value="Unassembled WGS sequence"/>
</dbReference>
<evidence type="ECO:0000256" key="1">
    <source>
        <dbReference type="ARBA" id="ARBA00010652"/>
    </source>
</evidence>
<dbReference type="GO" id="GO:0052572">
    <property type="term" value="P:response to host immune response"/>
    <property type="evidence" value="ECO:0007669"/>
    <property type="project" value="TreeGrafter"/>
</dbReference>
<dbReference type="FunFam" id="1.20.1260.20:FF:000001">
    <property type="entry name" value="PPE family protein PPE41"/>
    <property type="match status" value="1"/>
</dbReference>
<proteinExistence type="inferred from homology"/>
<protein>
    <recommendedName>
        <fullName evidence="7">PPE family protein</fullName>
    </recommendedName>
</protein>
<evidence type="ECO:0000313" key="5">
    <source>
        <dbReference type="EMBL" id="OBI51587.1"/>
    </source>
</evidence>
<dbReference type="Gene3D" id="1.20.1260.20">
    <property type="entry name" value="PPE superfamily"/>
    <property type="match status" value="1"/>
</dbReference>
<dbReference type="SUPFAM" id="SSF140459">
    <property type="entry name" value="PE/PPE dimer-like"/>
    <property type="match status" value="1"/>
</dbReference>
<dbReference type="Pfam" id="PF12484">
    <property type="entry name" value="PPE-SVP"/>
    <property type="match status" value="1"/>
</dbReference>
<name>A0A1A2ZQ36_9MYCO</name>
<evidence type="ECO:0000259" key="3">
    <source>
        <dbReference type="Pfam" id="PF00823"/>
    </source>
</evidence>
<evidence type="ECO:0000313" key="6">
    <source>
        <dbReference type="Proteomes" id="UP000093592"/>
    </source>
</evidence>
<organism evidence="5 6">
    <name type="scientific">Mycobacterium kyorinense</name>
    <dbReference type="NCBI Taxonomy" id="487514"/>
    <lineage>
        <taxon>Bacteria</taxon>
        <taxon>Bacillati</taxon>
        <taxon>Actinomycetota</taxon>
        <taxon>Actinomycetes</taxon>
        <taxon>Mycobacteriales</taxon>
        <taxon>Mycobacteriaceae</taxon>
        <taxon>Mycobacterium</taxon>
    </lineage>
</organism>
<dbReference type="InterPro" id="IPR000030">
    <property type="entry name" value="PPE_dom"/>
</dbReference>